<name>A0ABT7NC74_9BURK</name>
<keyword evidence="2" id="KW-0472">Membrane</keyword>
<proteinExistence type="predicted"/>
<evidence type="ECO:0000256" key="1">
    <source>
        <dbReference type="SAM" id="MobiDB-lite"/>
    </source>
</evidence>
<accession>A0ABT7NC74</accession>
<feature type="transmembrane region" description="Helical" evidence="2">
    <location>
        <begin position="21"/>
        <end position="39"/>
    </location>
</feature>
<comment type="caution">
    <text evidence="3">The sequence shown here is derived from an EMBL/GenBank/DDBJ whole genome shotgun (WGS) entry which is preliminary data.</text>
</comment>
<dbReference type="Pfam" id="PF11745">
    <property type="entry name" value="DUF3304"/>
    <property type="match status" value="1"/>
</dbReference>
<dbReference type="RefSeq" id="WP_286660679.1">
    <property type="nucleotide sequence ID" value="NZ_JASZYV010000003.1"/>
</dbReference>
<evidence type="ECO:0000256" key="2">
    <source>
        <dbReference type="SAM" id="Phobius"/>
    </source>
</evidence>
<evidence type="ECO:0000313" key="3">
    <source>
        <dbReference type="EMBL" id="MDM0045551.1"/>
    </source>
</evidence>
<dbReference type="EMBL" id="JASZYV010000003">
    <property type="protein sequence ID" value="MDM0045551.1"/>
    <property type="molecule type" value="Genomic_DNA"/>
</dbReference>
<organism evidence="3 4">
    <name type="scientific">Variovorax dokdonensis</name>
    <dbReference type="NCBI Taxonomy" id="344883"/>
    <lineage>
        <taxon>Bacteria</taxon>
        <taxon>Pseudomonadati</taxon>
        <taxon>Pseudomonadota</taxon>
        <taxon>Betaproteobacteria</taxon>
        <taxon>Burkholderiales</taxon>
        <taxon>Comamonadaceae</taxon>
        <taxon>Variovorax</taxon>
    </lineage>
</organism>
<keyword evidence="2" id="KW-0812">Transmembrane</keyword>
<protein>
    <submittedName>
        <fullName evidence="3">DUF3304 domain-containing protein</fullName>
    </submittedName>
</protein>
<dbReference type="Proteomes" id="UP001174908">
    <property type="component" value="Unassembled WGS sequence"/>
</dbReference>
<keyword evidence="4" id="KW-1185">Reference proteome</keyword>
<gene>
    <name evidence="3" type="ORF">QTH91_13745</name>
</gene>
<dbReference type="InterPro" id="IPR021733">
    <property type="entry name" value="DUF3304"/>
</dbReference>
<feature type="region of interest" description="Disordered" evidence="1">
    <location>
        <begin position="169"/>
        <end position="203"/>
    </location>
</feature>
<feature type="compositionally biased region" description="Pro residues" evidence="1">
    <location>
        <begin position="170"/>
        <end position="183"/>
    </location>
</feature>
<reference evidence="3" key="1">
    <citation type="submission" date="2023-06" db="EMBL/GenBank/DDBJ databases">
        <authorList>
            <person name="Jiang Y."/>
            <person name="Liu Q."/>
        </authorList>
    </citation>
    <scope>NUCLEOTIDE SEQUENCE</scope>
    <source>
        <strain evidence="3">CGMCC 1.12089</strain>
    </source>
</reference>
<keyword evidence="2" id="KW-1133">Transmembrane helix</keyword>
<evidence type="ECO:0000313" key="4">
    <source>
        <dbReference type="Proteomes" id="UP001174908"/>
    </source>
</evidence>
<sequence>MNQNNDTSETRADPSRARTGLLAKIFLVAALASTVLTTGCASRSESLSPRADMVAVPVMAVAHYGAGIVITEYSLGKGVRGGFEVGWGGGGGGLCCVLLPRAIPTEPMMVTVKWETNRQKVKERLQHEVTVPVHFDVPPGKSGGIYVHFLPGHRVELWIPDAGLDGVPYMGPPDPRGPAPLYEPLPDEKPWPPGTTAEQVRTK</sequence>